<dbReference type="Proteomes" id="UP000824219">
    <property type="component" value="Linkage Group LG13"/>
</dbReference>
<protein>
    <submittedName>
        <fullName evidence="1">Uncharacterized protein</fullName>
    </submittedName>
</protein>
<organism evidence="1 2">
    <name type="scientific">Hemibagrus wyckioides</name>
    <dbReference type="NCBI Taxonomy" id="337641"/>
    <lineage>
        <taxon>Eukaryota</taxon>
        <taxon>Metazoa</taxon>
        <taxon>Chordata</taxon>
        <taxon>Craniata</taxon>
        <taxon>Vertebrata</taxon>
        <taxon>Euteleostomi</taxon>
        <taxon>Actinopterygii</taxon>
        <taxon>Neopterygii</taxon>
        <taxon>Teleostei</taxon>
        <taxon>Ostariophysi</taxon>
        <taxon>Siluriformes</taxon>
        <taxon>Bagridae</taxon>
        <taxon>Hemibagrus</taxon>
    </lineage>
</organism>
<name>A0A9D3NLW7_9TELE</name>
<dbReference type="AlphaFoldDB" id="A0A9D3NLW7"/>
<evidence type="ECO:0000313" key="2">
    <source>
        <dbReference type="Proteomes" id="UP000824219"/>
    </source>
</evidence>
<evidence type="ECO:0000313" key="1">
    <source>
        <dbReference type="EMBL" id="KAG7324976.1"/>
    </source>
</evidence>
<proteinExistence type="predicted"/>
<comment type="caution">
    <text evidence="1">The sequence shown here is derived from an EMBL/GenBank/DDBJ whole genome shotgun (WGS) entry which is preliminary data.</text>
</comment>
<accession>A0A9D3NLW7</accession>
<sequence length="84" mass="9409">MCHCLVLKLNVDDLIQPLLHPTHICSALLWLLAQENTVASGFAVVKVEVEEEKWIMGETKLQSLISVMASLVQLFIDTPHLEDV</sequence>
<keyword evidence="2" id="KW-1185">Reference proteome</keyword>
<dbReference type="EMBL" id="JAHKSW010000013">
    <property type="protein sequence ID" value="KAG7324976.1"/>
    <property type="molecule type" value="Genomic_DNA"/>
</dbReference>
<reference evidence="1 2" key="1">
    <citation type="submission" date="2021-06" db="EMBL/GenBank/DDBJ databases">
        <title>Chromosome-level genome assembly of the red-tail catfish (Hemibagrus wyckioides).</title>
        <authorList>
            <person name="Shao F."/>
        </authorList>
    </citation>
    <scope>NUCLEOTIDE SEQUENCE [LARGE SCALE GENOMIC DNA]</scope>
    <source>
        <strain evidence="1">EC202008001</strain>
        <tissue evidence="1">Blood</tissue>
    </source>
</reference>
<gene>
    <name evidence="1" type="ORF">KOW79_011292</name>
</gene>